<dbReference type="InterPro" id="IPR036366">
    <property type="entry name" value="PGBDSf"/>
</dbReference>
<accession>A0A1H3Z9A1</accession>
<evidence type="ECO:0000259" key="2">
    <source>
        <dbReference type="Pfam" id="PF01471"/>
    </source>
</evidence>
<dbReference type="SUPFAM" id="SSF47090">
    <property type="entry name" value="PGBD-like"/>
    <property type="match status" value="1"/>
</dbReference>
<dbReference type="Proteomes" id="UP000198703">
    <property type="component" value="Unassembled WGS sequence"/>
</dbReference>
<evidence type="ECO:0000313" key="4">
    <source>
        <dbReference type="EMBL" id="SEA20306.1"/>
    </source>
</evidence>
<feature type="domain" description="Peptidoglycan binding-like" evidence="2">
    <location>
        <begin position="219"/>
        <end position="273"/>
    </location>
</feature>
<feature type="domain" description="N-acetylmuramidase" evidence="3">
    <location>
        <begin position="20"/>
        <end position="192"/>
    </location>
</feature>
<evidence type="ECO:0000313" key="5">
    <source>
        <dbReference type="Proteomes" id="UP000198703"/>
    </source>
</evidence>
<reference evidence="4 5" key="1">
    <citation type="submission" date="2016-10" db="EMBL/GenBank/DDBJ databases">
        <authorList>
            <person name="de Groot N.N."/>
        </authorList>
    </citation>
    <scope>NUCLEOTIDE SEQUENCE [LARGE SCALE GENOMIC DNA]</scope>
    <source>
        <strain evidence="4 5">DSM 15345</strain>
    </source>
</reference>
<dbReference type="OrthoDB" id="1523598at2"/>
<protein>
    <submittedName>
        <fullName evidence="4">Putative peptidoglycan binding domain-containing protein</fullName>
    </submittedName>
</protein>
<dbReference type="AlphaFoldDB" id="A0A1H3Z9A1"/>
<dbReference type="Pfam" id="PF11860">
    <property type="entry name" value="Muramidase"/>
    <property type="match status" value="1"/>
</dbReference>
<dbReference type="Gene3D" id="1.10.101.10">
    <property type="entry name" value="PGBD-like superfamily/PGBD"/>
    <property type="match status" value="1"/>
</dbReference>
<evidence type="ECO:0000256" key="1">
    <source>
        <dbReference type="SAM" id="MobiDB-lite"/>
    </source>
</evidence>
<evidence type="ECO:0000259" key="3">
    <source>
        <dbReference type="Pfam" id="PF11860"/>
    </source>
</evidence>
<dbReference type="Pfam" id="PF01471">
    <property type="entry name" value="PG_binding_1"/>
    <property type="match status" value="1"/>
</dbReference>
<dbReference type="EMBL" id="FNQM01000003">
    <property type="protein sequence ID" value="SEA20306.1"/>
    <property type="molecule type" value="Genomic_DNA"/>
</dbReference>
<dbReference type="STRING" id="89524.SAMN05444370_103448"/>
<dbReference type="InterPro" id="IPR002477">
    <property type="entry name" value="Peptidoglycan-bd-like"/>
</dbReference>
<feature type="region of interest" description="Disordered" evidence="1">
    <location>
        <begin position="261"/>
        <end position="288"/>
    </location>
</feature>
<name>A0A1H3Z9A1_9RHOB</name>
<dbReference type="RefSeq" id="WP_093251240.1">
    <property type="nucleotide sequence ID" value="NZ_FNQM01000003.1"/>
</dbReference>
<keyword evidence="5" id="KW-1185">Reference proteome</keyword>
<proteinExistence type="predicted"/>
<dbReference type="InterPro" id="IPR024408">
    <property type="entry name" value="Muramidase"/>
</dbReference>
<organism evidence="4 5">
    <name type="scientific">Rubrimonas cliftonensis</name>
    <dbReference type="NCBI Taxonomy" id="89524"/>
    <lineage>
        <taxon>Bacteria</taxon>
        <taxon>Pseudomonadati</taxon>
        <taxon>Pseudomonadota</taxon>
        <taxon>Alphaproteobacteria</taxon>
        <taxon>Rhodobacterales</taxon>
        <taxon>Paracoccaceae</taxon>
        <taxon>Rubrimonas</taxon>
    </lineage>
</organism>
<gene>
    <name evidence="4" type="ORF">SAMN05444370_103448</name>
</gene>
<dbReference type="InterPro" id="IPR036365">
    <property type="entry name" value="PGBD-like_sf"/>
</dbReference>
<sequence>MFQQAVENEMRDVAAEWGLDPAALLAVAEVESGGAALLDIDGRMAPPIRYEFHVFHRQLKPALRPGAVASGLASPRWGQFANPRSQQGRYALLDRAKSIDPEAAYAACSWGVGQVLGENARWLDYESAEALAAECCSGVKGQTDLMLRFIQRRGLSAALKARDWTAFARGYNGPLHDRNDYAGRMARAYARWASREPETTGARAARSVSGALLRPGAIGPQVEALQHALRRLGYDVRVDGVYGPRTEAAVRRAQEAAGLARDGVAGPDTWASLDPAGAGSGGDVSVDS</sequence>